<dbReference type="InterPro" id="IPR038107">
    <property type="entry name" value="Glycos_transf_N_sf"/>
</dbReference>
<dbReference type="Proteomes" id="UP000029858">
    <property type="component" value="Unassembled WGS sequence"/>
</dbReference>
<evidence type="ECO:0000313" key="8">
    <source>
        <dbReference type="EMBL" id="KGJ19995.1"/>
    </source>
</evidence>
<evidence type="ECO:0000259" key="7">
    <source>
        <dbReference type="PROSITE" id="PS50035"/>
    </source>
</evidence>
<gene>
    <name evidence="8" type="ORF">IX56_14980</name>
</gene>
<dbReference type="RefSeq" id="WP_036711814.1">
    <property type="nucleotide sequence ID" value="NZ_JRKQ01000108.1"/>
</dbReference>
<dbReference type="PROSITE" id="PS50035">
    <property type="entry name" value="PLD"/>
    <property type="match status" value="1"/>
</dbReference>
<feature type="domain" description="PLD phosphodiesterase" evidence="7">
    <location>
        <begin position="108"/>
        <end position="135"/>
    </location>
</feature>
<accession>A0A099GAZ6</accession>
<evidence type="ECO:0000313" key="9">
    <source>
        <dbReference type="Proteomes" id="UP000029858"/>
    </source>
</evidence>
<dbReference type="Pfam" id="PF04413">
    <property type="entry name" value="Glycos_transf_N"/>
    <property type="match status" value="1"/>
</dbReference>
<evidence type="ECO:0000256" key="3">
    <source>
        <dbReference type="ARBA" id="ARBA00012621"/>
    </source>
</evidence>
<reference evidence="8 9" key="1">
    <citation type="submission" date="2014-09" db="EMBL/GenBank/DDBJ databases">
        <authorList>
            <person name="McGinnis J.M."/>
            <person name="Wolfgang W.J."/>
        </authorList>
    </citation>
    <scope>NUCLEOTIDE SEQUENCE [LARGE SCALE GENOMIC DNA]</scope>
    <source>
        <strain evidence="8 9">5503</strain>
    </source>
</reference>
<evidence type="ECO:0000256" key="5">
    <source>
        <dbReference type="ARBA" id="ARBA00031445"/>
    </source>
</evidence>
<comment type="pathway">
    <text evidence="2">Bacterial outer membrane biogenesis; LPS core biosynthesis.</text>
</comment>
<dbReference type="GO" id="GO:0043842">
    <property type="term" value="F:Kdo transferase activity"/>
    <property type="evidence" value="ECO:0007669"/>
    <property type="project" value="UniProtKB-EC"/>
</dbReference>
<organism evidence="8 9">
    <name type="scientific">Paracoccus sanguinis</name>
    <dbReference type="NCBI Taxonomy" id="1545044"/>
    <lineage>
        <taxon>Bacteria</taxon>
        <taxon>Pseudomonadati</taxon>
        <taxon>Pseudomonadota</taxon>
        <taxon>Alphaproteobacteria</taxon>
        <taxon>Rhodobacterales</taxon>
        <taxon>Paracoccaceae</taxon>
        <taxon>Paracoccus</taxon>
    </lineage>
</organism>
<dbReference type="InterPro" id="IPR007507">
    <property type="entry name" value="Glycos_transf_N"/>
</dbReference>
<comment type="function">
    <text evidence="1">Involved in lipopolysaccharide (LPS) biosynthesis. Catalyzes the transfer of 3-deoxy-D-manno-octulosonate (Kdo) residue(s) from CMP-Kdo to lipid IV(A), the tetraacyldisaccharide-1,4'-bisphosphate precursor of lipid A.</text>
</comment>
<reference evidence="8 9" key="2">
    <citation type="submission" date="2014-10" db="EMBL/GenBank/DDBJ databases">
        <title>Paracoccus sanguinis sp. nov., isolated from clinical specimens of New York State patients.</title>
        <authorList>
            <person name="Mingle L.A."/>
            <person name="Cole J.A."/>
            <person name="Lapierre P."/>
            <person name="Musser K.A."/>
        </authorList>
    </citation>
    <scope>NUCLEOTIDE SEQUENCE [LARGE SCALE GENOMIC DNA]</scope>
    <source>
        <strain evidence="8 9">5503</strain>
    </source>
</reference>
<evidence type="ECO:0000256" key="2">
    <source>
        <dbReference type="ARBA" id="ARBA00004713"/>
    </source>
</evidence>
<comment type="caution">
    <text evidence="8">The sequence shown here is derived from an EMBL/GenBank/DDBJ whole genome shotgun (WGS) entry which is preliminary data.</text>
</comment>
<evidence type="ECO:0000256" key="4">
    <source>
        <dbReference type="ARBA" id="ARBA00019077"/>
    </source>
</evidence>
<evidence type="ECO:0000256" key="6">
    <source>
        <dbReference type="ARBA" id="ARBA00049183"/>
    </source>
</evidence>
<name>A0A099GAZ6_9RHOB</name>
<dbReference type="EC" id="2.4.99.12" evidence="3"/>
<dbReference type="InterPro" id="IPR001736">
    <property type="entry name" value="PLipase_D/transphosphatidylase"/>
</dbReference>
<comment type="catalytic activity">
    <reaction evidence="6">
        <text>lipid IVA (E. coli) + CMP-3-deoxy-beta-D-manno-octulosonate = alpha-Kdo-(2-&gt;6)-lipid IVA (E. coli) + CMP + H(+)</text>
        <dbReference type="Rhea" id="RHEA:28066"/>
        <dbReference type="ChEBI" id="CHEBI:15378"/>
        <dbReference type="ChEBI" id="CHEBI:58603"/>
        <dbReference type="ChEBI" id="CHEBI:60364"/>
        <dbReference type="ChEBI" id="CHEBI:60377"/>
        <dbReference type="ChEBI" id="CHEBI:85987"/>
        <dbReference type="EC" id="2.4.99.12"/>
    </reaction>
</comment>
<feature type="non-terminal residue" evidence="8">
    <location>
        <position position="137"/>
    </location>
</feature>
<evidence type="ECO:0000256" key="1">
    <source>
        <dbReference type="ARBA" id="ARBA00003394"/>
    </source>
</evidence>
<proteinExistence type="predicted"/>
<protein>
    <recommendedName>
        <fullName evidence="4">3-deoxy-D-manno-octulosonic acid transferase</fullName>
        <ecNumber evidence="3">2.4.99.12</ecNumber>
    </recommendedName>
    <alternativeName>
        <fullName evidence="5">Lipid IV(A) 3-deoxy-D-manno-octulosonic acid transferase</fullName>
    </alternativeName>
</protein>
<dbReference type="GO" id="GO:0006793">
    <property type="term" value="P:phosphorus metabolic process"/>
    <property type="evidence" value="ECO:0007669"/>
    <property type="project" value="UniProtKB-ARBA"/>
</dbReference>
<dbReference type="EMBL" id="JRKQ01000108">
    <property type="protein sequence ID" value="KGJ19995.1"/>
    <property type="molecule type" value="Genomic_DNA"/>
</dbReference>
<dbReference type="AlphaFoldDB" id="A0A099GAZ6"/>
<dbReference type="Gene3D" id="3.40.50.11720">
    <property type="entry name" value="3-Deoxy-D-manno-octulosonic-acid transferase, N-terminal domain"/>
    <property type="match status" value="1"/>
</dbReference>
<sequence>MIYRSISGLVGAALRPLARGVARERLALDLPDLPDLPRGAIWVHGASVGELNSARPVVAALAAARPVVVSANSATGLDVARGWGLPALRAWVPSPPNIPPPLGRRHPLGACHHPKIVVIDDALALSGGGALRARRGG</sequence>